<feature type="compositionally biased region" description="Low complexity" evidence="10">
    <location>
        <begin position="1591"/>
        <end position="1605"/>
    </location>
</feature>
<feature type="region of interest" description="Disordered" evidence="10">
    <location>
        <begin position="1405"/>
        <end position="1427"/>
    </location>
</feature>
<dbReference type="Gene3D" id="1.20.58.480">
    <property type="match status" value="1"/>
</dbReference>
<dbReference type="Pfam" id="PF00173">
    <property type="entry name" value="Cyt-b5"/>
    <property type="match status" value="1"/>
</dbReference>
<feature type="region of interest" description="Disordered" evidence="10">
    <location>
        <begin position="1522"/>
        <end position="1615"/>
    </location>
</feature>
<keyword evidence="6" id="KW-0274">FAD</keyword>
<evidence type="ECO:0000256" key="6">
    <source>
        <dbReference type="ARBA" id="ARBA00022827"/>
    </source>
</evidence>
<dbReference type="SMART" id="SM01117">
    <property type="entry name" value="Cyt-b5"/>
    <property type="match status" value="1"/>
</dbReference>
<dbReference type="InterPro" id="IPR018506">
    <property type="entry name" value="Cyt_B5_heme-BS"/>
</dbReference>
<dbReference type="InterPro" id="IPR023173">
    <property type="entry name" value="NADPH_Cyt_P450_Rdtase_alpha"/>
</dbReference>
<protein>
    <recommendedName>
        <fullName evidence="9">NADPH--hemoprotein reductase</fullName>
        <ecNumber evidence="9">1.6.2.4</ecNumber>
    </recommendedName>
</protein>
<dbReference type="SUPFAM" id="SSF140959">
    <property type="entry name" value="Indolic compounds 2,3-dioxygenase-like"/>
    <property type="match status" value="1"/>
</dbReference>
<dbReference type="Gene3D" id="3.40.50.80">
    <property type="entry name" value="Nucleotide-binding domain of ferredoxin-NADP reductase (FNR) module"/>
    <property type="match status" value="1"/>
</dbReference>
<dbReference type="SUPFAM" id="SSF55856">
    <property type="entry name" value="Cytochrome b5-like heme/steroid binding domain"/>
    <property type="match status" value="1"/>
</dbReference>
<evidence type="ECO:0000256" key="8">
    <source>
        <dbReference type="ARBA" id="ARBA00023004"/>
    </source>
</evidence>
<keyword evidence="8" id="KW-0408">Iron</keyword>
<sequence length="1615" mass="177149">MDCPAGGLAVGDGICPMSGVSRNGPRGCAFIGYTLDGQQSLYGVPQGPNAPAIVYEQERKTISELLLPEAPSSEKTKLMANADSLNPLETDVLAMALGAPARRVLQRADALGPRTGWRDGYLSTCHGFCPPDPSASPIALAASPGRVWSDLCARLPGLVSRGKCREAISGLPLVAGTPDVIPDAALWAAVVCLGILASTWRYEERNDGHEGLVTSAAKSAFLNVAGDEDEEPETRGIPRVVVIPLRQICTRLGRPLPYLSQSDASIYNFKLRDHTSIVPYPERIENMDLRWPVFQDRGEAMFLLCMADSHGCFTPAVDLIATCQERVMERDNEGLLDALIKLKGVVDQLPYVFHKISVNPGSGENFAHPVEWGQRYAKWSAPLSARVPALSGLFLPLFQTMDAFLGRTNFRSFLGVESIHLRAWMPLNIRAFLAAIEHSYSVPEYIRNSGDPRLMGVLDGIVEGYAGERGFMGTHRYKVYGFLEVVAKTGRVETNGNSGAADTRGRPWQEVHRTLAASMLERLEPFRRGIPTTAGATSTSIVSNKQTVTPWMSASPHEWRGTFEECRFRARVVARNSIDDDESRSTGRVTIDLRDSGLNFAPGDRLAIMPLNAWKMVEKVIGALGLMDTLDEFVPLTAPGTETWRAYAKHEAEVLRSGTITRFTVRDVLRKGKLAPLTKPMVLAVHTLLRAPTVTLRILASSEWPVQGSLGDLLMAAVNEVPEDVWNRAFDLRDLSWLPALMPLEVPRTYSVSKFSGHGLPDSVDLTVSRVEHRVCQQLVATGAEDTIPGVASGFLNPNPLDDYYIPHARLTPTPDIDDVLVGISRPLNFQLPISAGTPIAMFAGGSGIAPFRSFWQARIASGAIGRNVLFLGVQSRKKFLYKQELRQYVLSGQLELHIAFSRDSNGLVFDPQLRDLVEKQIEPRYIDATIVDQGSYICDLVTSTKLGGLGGSLYICGSLALYETVMSGLRQALYKYRAVTRESADKLLATAFAERRFMLDVFMTPRIISDKEPTISLSALAQYTGHRDGKMWIGVHGSVYDVTEFLPIHPGGSLIVAASAGLDASVTFNEVAHTSNPEVMSLLGKYFIGRLQPTPSFQLQDLNELRAGWVGYLRTCVEGLTTMSFETKSILQDSRIWFQGGLLNIGGVRKFYQFQSRLIQNGFPNLFGTKIHELYFKLTFALASGVGGDLPDVMGTITRAHSSLASITARKTVAEIGKFVGNGSTAQAFENGIIAYAQAAIELDTQLLERVRDEICLGLDAFDRVTEIIKSYPGREKQALYKIASVLIKYLERVAERLESYYADHAALSLYNPNQEANPARARWNILHRRIRDGSFFVFTRQIHFTDDLDDVQTMQPASKTRVARNKRETVTFDQILSQAVSSIVASEKREKIQLETPQLAGENQGLAAVHTQRAGEAANASSTYEEQSVQSASKRMSKFMQSRLKDIRRLSHTKSTFSLKHAFAAYGVNSAPSRSADSDSGAGAATFTNVDREQSLVPRPHDIQPLRLGTLPLIRPLHLPNQKSVAPSGTPTRPNSVNNNTTSPIEPPLNRAPRTRSVRPGSIAEPQRKYTISPVPLIDAGRVHRSDSFMKSSGGSTSSDASSVANPPSAGHW</sequence>
<dbReference type="EMBL" id="SSOP01000114">
    <property type="protein sequence ID" value="KAB5591259.1"/>
    <property type="molecule type" value="Genomic_DNA"/>
</dbReference>
<dbReference type="InterPro" id="IPR001199">
    <property type="entry name" value="Cyt_B5-like_heme/steroid-bd"/>
</dbReference>
<dbReference type="Pfam" id="PF01231">
    <property type="entry name" value="IDO"/>
    <property type="match status" value="1"/>
</dbReference>
<dbReference type="GO" id="GO:0046872">
    <property type="term" value="F:metal ion binding"/>
    <property type="evidence" value="ECO:0007669"/>
    <property type="project" value="UniProtKB-KW"/>
</dbReference>
<dbReference type="SUPFAM" id="SSF63380">
    <property type="entry name" value="Riboflavin synthase domain-like"/>
    <property type="match status" value="1"/>
</dbReference>
<dbReference type="InterPro" id="IPR003097">
    <property type="entry name" value="CysJ-like_FAD-binding"/>
</dbReference>
<dbReference type="GO" id="GO:0005829">
    <property type="term" value="C:cytosol"/>
    <property type="evidence" value="ECO:0007669"/>
    <property type="project" value="TreeGrafter"/>
</dbReference>
<evidence type="ECO:0000259" key="11">
    <source>
        <dbReference type="PROSITE" id="PS50255"/>
    </source>
</evidence>
<dbReference type="GO" id="GO:0019441">
    <property type="term" value="P:L-tryptophan catabolic process to kynurenine"/>
    <property type="evidence" value="ECO:0007669"/>
    <property type="project" value="InterPro"/>
</dbReference>
<name>A0A5N5QI03_9AGAM</name>
<evidence type="ECO:0000256" key="4">
    <source>
        <dbReference type="ARBA" id="ARBA00022630"/>
    </source>
</evidence>
<dbReference type="SUPFAM" id="SSF52343">
    <property type="entry name" value="Ferredoxin reductase-like, C-terminal NADP-linked domain"/>
    <property type="match status" value="1"/>
</dbReference>
<reference evidence="12 13" key="1">
    <citation type="journal article" date="2019" name="Fungal Biol. Biotechnol.">
        <title>Draft genome sequence of fastidious pathogen Ceratobasidium theobromae, which causes vascular-streak dieback in Theobroma cacao.</title>
        <authorList>
            <person name="Ali S.S."/>
            <person name="Asman A."/>
            <person name="Shao J."/>
            <person name="Firmansyah A.P."/>
            <person name="Susilo A.W."/>
            <person name="Rosmana A."/>
            <person name="McMahon P."/>
            <person name="Junaid M."/>
            <person name="Guest D."/>
            <person name="Kheng T.Y."/>
            <person name="Meinhardt L.W."/>
            <person name="Bailey B.A."/>
        </authorList>
    </citation>
    <scope>NUCLEOTIDE SEQUENCE [LARGE SCALE GENOMIC DNA]</scope>
    <source>
        <strain evidence="12 13">CT2</strain>
    </source>
</reference>
<dbReference type="Gene3D" id="1.20.990.10">
    <property type="entry name" value="NADPH-cytochrome p450 Reductase, Chain A, domain 3"/>
    <property type="match status" value="1"/>
</dbReference>
<dbReference type="OrthoDB" id="260519at2759"/>
<dbReference type="Proteomes" id="UP000383932">
    <property type="component" value="Unassembled WGS sequence"/>
</dbReference>
<evidence type="ECO:0000313" key="12">
    <source>
        <dbReference type="EMBL" id="KAB5591259.1"/>
    </source>
</evidence>
<evidence type="ECO:0000256" key="3">
    <source>
        <dbReference type="ARBA" id="ARBA00022617"/>
    </source>
</evidence>
<dbReference type="PANTHER" id="PTHR19384:SF17">
    <property type="entry name" value="NADPH--CYTOCHROME P450 REDUCTASE"/>
    <property type="match status" value="1"/>
</dbReference>
<dbReference type="InterPro" id="IPR036400">
    <property type="entry name" value="Cyt_B5-like_heme/steroid_sf"/>
</dbReference>
<dbReference type="Gene3D" id="2.40.30.10">
    <property type="entry name" value="Translation factors"/>
    <property type="match status" value="1"/>
</dbReference>
<proteinExistence type="inferred from homology"/>
<dbReference type="PRINTS" id="PR00371">
    <property type="entry name" value="FPNCR"/>
</dbReference>
<gene>
    <name evidence="12" type="ORF">CTheo_5301</name>
</gene>
<dbReference type="PANTHER" id="PTHR19384">
    <property type="entry name" value="NITRIC OXIDE SYNTHASE-RELATED"/>
    <property type="match status" value="1"/>
</dbReference>
<evidence type="ECO:0000256" key="10">
    <source>
        <dbReference type="SAM" id="MobiDB-lite"/>
    </source>
</evidence>
<organism evidence="12 13">
    <name type="scientific">Ceratobasidium theobromae</name>
    <dbReference type="NCBI Taxonomy" id="1582974"/>
    <lineage>
        <taxon>Eukaryota</taxon>
        <taxon>Fungi</taxon>
        <taxon>Dikarya</taxon>
        <taxon>Basidiomycota</taxon>
        <taxon>Agaricomycotina</taxon>
        <taxon>Agaricomycetes</taxon>
        <taxon>Cantharellales</taxon>
        <taxon>Ceratobasidiaceae</taxon>
        <taxon>Ceratobasidium</taxon>
    </lineage>
</organism>
<feature type="domain" description="Cytochrome b5 heme-binding" evidence="11">
    <location>
        <begin position="1013"/>
        <end position="1093"/>
    </location>
</feature>
<dbReference type="GO" id="GO:0016702">
    <property type="term" value="F:oxidoreductase activity, acting on single donors with incorporation of molecular oxygen, incorporation of two atoms of oxygen"/>
    <property type="evidence" value="ECO:0007669"/>
    <property type="project" value="UniProtKB-ARBA"/>
</dbReference>
<dbReference type="InterPro" id="IPR039261">
    <property type="entry name" value="FNR_nucleotide-bd"/>
</dbReference>
<dbReference type="InterPro" id="IPR001433">
    <property type="entry name" value="OxRdtase_FAD/NAD-bd"/>
</dbReference>
<dbReference type="PROSITE" id="PS50255">
    <property type="entry name" value="CYTOCHROME_B5_2"/>
    <property type="match status" value="1"/>
</dbReference>
<dbReference type="GO" id="GO:0003958">
    <property type="term" value="F:NADPH-hemoprotein reductase activity"/>
    <property type="evidence" value="ECO:0007669"/>
    <property type="project" value="UniProtKB-EC"/>
</dbReference>
<comment type="caution">
    <text evidence="12">The sequence shown here is derived from an EMBL/GenBank/DDBJ whole genome shotgun (WGS) entry which is preliminary data.</text>
</comment>
<dbReference type="EC" id="1.6.2.4" evidence="9"/>
<dbReference type="GO" id="GO:0050660">
    <property type="term" value="F:flavin adenine dinucleotide binding"/>
    <property type="evidence" value="ECO:0007669"/>
    <property type="project" value="TreeGrafter"/>
</dbReference>
<dbReference type="Gene3D" id="3.10.120.10">
    <property type="entry name" value="Cytochrome b5-like heme/steroid binding domain"/>
    <property type="match status" value="1"/>
</dbReference>
<comment type="similarity">
    <text evidence="2">Belongs to the indoleamine 2,3-dioxygenase family.</text>
</comment>
<evidence type="ECO:0000256" key="1">
    <source>
        <dbReference type="ARBA" id="ARBA00001974"/>
    </source>
</evidence>
<dbReference type="InterPro" id="IPR001709">
    <property type="entry name" value="Flavoprot_Pyr_Nucl_cyt_Rdtase"/>
</dbReference>
<keyword evidence="13" id="KW-1185">Reference proteome</keyword>
<dbReference type="InterPro" id="IPR017938">
    <property type="entry name" value="Riboflavin_synthase-like_b-brl"/>
</dbReference>
<dbReference type="PROSITE" id="PS00191">
    <property type="entry name" value="CYTOCHROME_B5_1"/>
    <property type="match status" value="1"/>
</dbReference>
<evidence type="ECO:0000256" key="5">
    <source>
        <dbReference type="ARBA" id="ARBA00022723"/>
    </source>
</evidence>
<keyword evidence="4" id="KW-0285">Flavoprotein</keyword>
<comment type="cofactor">
    <cofactor evidence="1">
        <name>FAD</name>
        <dbReference type="ChEBI" id="CHEBI:57692"/>
    </cofactor>
</comment>
<keyword evidence="7" id="KW-0560">Oxidoreductase</keyword>
<accession>A0A5N5QI03</accession>
<dbReference type="Pfam" id="PF00667">
    <property type="entry name" value="FAD_binding_1"/>
    <property type="match status" value="1"/>
</dbReference>
<keyword evidence="3" id="KW-0349">Heme</keyword>
<dbReference type="GO" id="GO:0010181">
    <property type="term" value="F:FMN binding"/>
    <property type="evidence" value="ECO:0007669"/>
    <property type="project" value="TreeGrafter"/>
</dbReference>
<evidence type="ECO:0000256" key="2">
    <source>
        <dbReference type="ARBA" id="ARBA00007119"/>
    </source>
</evidence>
<evidence type="ECO:0000313" key="13">
    <source>
        <dbReference type="Proteomes" id="UP000383932"/>
    </source>
</evidence>
<evidence type="ECO:0000256" key="7">
    <source>
        <dbReference type="ARBA" id="ARBA00023002"/>
    </source>
</evidence>
<dbReference type="Pfam" id="PF00175">
    <property type="entry name" value="NAD_binding_1"/>
    <property type="match status" value="1"/>
</dbReference>
<dbReference type="InterPro" id="IPR000898">
    <property type="entry name" value="Indolamine_dOase"/>
</dbReference>
<feature type="compositionally biased region" description="Polar residues" evidence="10">
    <location>
        <begin position="1523"/>
        <end position="1546"/>
    </location>
</feature>
<evidence type="ECO:0000256" key="9">
    <source>
        <dbReference type="ARBA" id="ARBA00023797"/>
    </source>
</evidence>
<dbReference type="GO" id="GO:0020037">
    <property type="term" value="F:heme binding"/>
    <property type="evidence" value="ECO:0007669"/>
    <property type="project" value="InterPro"/>
</dbReference>
<keyword evidence="5" id="KW-0479">Metal-binding</keyword>
<dbReference type="InterPro" id="IPR037217">
    <property type="entry name" value="Trp/Indoleamine_2_3_dOase-like"/>
</dbReference>